<dbReference type="SUPFAM" id="SSF103473">
    <property type="entry name" value="MFS general substrate transporter"/>
    <property type="match status" value="1"/>
</dbReference>
<feature type="transmembrane region" description="Helical" evidence="7">
    <location>
        <begin position="401"/>
        <end position="420"/>
    </location>
</feature>
<dbReference type="Proteomes" id="UP001589890">
    <property type="component" value="Unassembled WGS sequence"/>
</dbReference>
<comment type="caution">
    <text evidence="9">The sequence shown here is derived from an EMBL/GenBank/DDBJ whole genome shotgun (WGS) entry which is preliminary data.</text>
</comment>
<feature type="transmembrane region" description="Helical" evidence="7">
    <location>
        <begin position="197"/>
        <end position="215"/>
    </location>
</feature>
<feature type="transmembrane region" description="Helical" evidence="7">
    <location>
        <begin position="303"/>
        <end position="321"/>
    </location>
</feature>
<dbReference type="PANTHER" id="PTHR42718">
    <property type="entry name" value="MAJOR FACILITATOR SUPERFAMILY MULTIDRUG TRANSPORTER MFSC"/>
    <property type="match status" value="1"/>
</dbReference>
<dbReference type="Pfam" id="PF07690">
    <property type="entry name" value="MFS_1"/>
    <property type="match status" value="2"/>
</dbReference>
<feature type="transmembrane region" description="Helical" evidence="7">
    <location>
        <begin position="264"/>
        <end position="283"/>
    </location>
</feature>
<feature type="transmembrane region" description="Helical" evidence="7">
    <location>
        <begin position="163"/>
        <end position="185"/>
    </location>
</feature>
<feature type="transmembrane region" description="Helical" evidence="7">
    <location>
        <begin position="227"/>
        <end position="244"/>
    </location>
</feature>
<comment type="subcellular location">
    <subcellularLocation>
        <location evidence="1">Cell membrane</location>
        <topology evidence="1">Multi-pass membrane protein</topology>
    </subcellularLocation>
</comment>
<evidence type="ECO:0000256" key="6">
    <source>
        <dbReference type="ARBA" id="ARBA00023136"/>
    </source>
</evidence>
<feature type="transmembrane region" description="Helical" evidence="7">
    <location>
        <begin position="328"/>
        <end position="346"/>
    </location>
</feature>
<evidence type="ECO:0000256" key="5">
    <source>
        <dbReference type="ARBA" id="ARBA00022989"/>
    </source>
</evidence>
<feature type="transmembrane region" description="Helical" evidence="7">
    <location>
        <begin position="358"/>
        <end position="380"/>
    </location>
</feature>
<accession>A0ABV6QFN2</accession>
<dbReference type="InterPro" id="IPR001958">
    <property type="entry name" value="Tet-R_TetA/multi-R_MdtG-like"/>
</dbReference>
<keyword evidence="2" id="KW-0813">Transport</keyword>
<dbReference type="PROSITE" id="PS50850">
    <property type="entry name" value="MFS"/>
    <property type="match status" value="1"/>
</dbReference>
<evidence type="ECO:0000259" key="8">
    <source>
        <dbReference type="PROSITE" id="PS50850"/>
    </source>
</evidence>
<dbReference type="NCBIfam" id="TIGR00711">
    <property type="entry name" value="efflux_EmrB"/>
    <property type="match status" value="1"/>
</dbReference>
<keyword evidence="10" id="KW-1185">Reference proteome</keyword>
<organism evidence="9 10">
    <name type="scientific">Kribbella deserti</name>
    <dbReference type="NCBI Taxonomy" id="1926257"/>
    <lineage>
        <taxon>Bacteria</taxon>
        <taxon>Bacillati</taxon>
        <taxon>Actinomycetota</taxon>
        <taxon>Actinomycetes</taxon>
        <taxon>Propionibacteriales</taxon>
        <taxon>Kribbellaceae</taxon>
        <taxon>Kribbella</taxon>
    </lineage>
</organism>
<evidence type="ECO:0000313" key="10">
    <source>
        <dbReference type="Proteomes" id="UP001589890"/>
    </source>
</evidence>
<dbReference type="InterPro" id="IPR020846">
    <property type="entry name" value="MFS_dom"/>
</dbReference>
<keyword evidence="6 7" id="KW-0472">Membrane</keyword>
<dbReference type="CDD" id="cd17321">
    <property type="entry name" value="MFS_MMR_MDR_like"/>
    <property type="match status" value="1"/>
</dbReference>
<sequence length="463" mass="48312">MTELPVRSGWTLALVSVCAFLTSLDVMVVVTAIPTIRQDLDAELADLEWTINAYNLAFGCLMLIGAALGDRFGRLKMYVLGLAMFTAASALAALAPTIGVLIVARALQGIAAGVAIPVSLTLLSSAYPPHKRGMAMGIWGSVSGLAVAVGPVVGGLITQGLSWHWIFWLNVPVGVAATVLSAKLLRESYGPRPTLDLVGLALVSIGLFGLVWAAIRMPLLEWNDPEIVLSALGGLLLLVAFVRWEKHTEHPMLPMSYFRNRGFAVANVSAFFQHLALIGSLFMLAQMFQEGFGHDPVGTGLRLLAWTVMPLLVAPIAGGFADRLGNRPFMIVGLLLQGVGLAWIAAVARPDVGFSSLFLPLVLGGVGIAMCLPTTINLVFASVPADDVGVASGVNSAVREIGGVFGVVFLGAAFAARGHYGDQGAAMDGFQAALLVGAIASLVGMLAAVFAPGKSQADTRTSA</sequence>
<feature type="transmembrane region" description="Helical" evidence="7">
    <location>
        <begin position="134"/>
        <end position="157"/>
    </location>
</feature>
<dbReference type="InterPro" id="IPR036259">
    <property type="entry name" value="MFS_trans_sf"/>
</dbReference>
<proteinExistence type="predicted"/>
<gene>
    <name evidence="9" type="ORF">ACFFGN_04780</name>
</gene>
<dbReference type="InterPro" id="IPR004638">
    <property type="entry name" value="EmrB-like"/>
</dbReference>
<keyword evidence="4 7" id="KW-0812">Transmembrane</keyword>
<dbReference type="EMBL" id="JBHLTC010000005">
    <property type="protein sequence ID" value="MFC0623365.1"/>
    <property type="molecule type" value="Genomic_DNA"/>
</dbReference>
<keyword evidence="5 7" id="KW-1133">Transmembrane helix</keyword>
<feature type="transmembrane region" description="Helical" evidence="7">
    <location>
        <begin position="53"/>
        <end position="70"/>
    </location>
</feature>
<dbReference type="InterPro" id="IPR011701">
    <property type="entry name" value="MFS"/>
</dbReference>
<evidence type="ECO:0000256" key="7">
    <source>
        <dbReference type="SAM" id="Phobius"/>
    </source>
</evidence>
<name>A0ABV6QFN2_9ACTN</name>
<feature type="transmembrane region" description="Helical" evidence="7">
    <location>
        <begin position="12"/>
        <end position="33"/>
    </location>
</feature>
<evidence type="ECO:0000256" key="1">
    <source>
        <dbReference type="ARBA" id="ARBA00004651"/>
    </source>
</evidence>
<dbReference type="PANTHER" id="PTHR42718:SF42">
    <property type="entry name" value="EXPORT PROTEIN"/>
    <property type="match status" value="1"/>
</dbReference>
<feature type="transmembrane region" description="Helical" evidence="7">
    <location>
        <begin position="110"/>
        <end position="127"/>
    </location>
</feature>
<evidence type="ECO:0000256" key="4">
    <source>
        <dbReference type="ARBA" id="ARBA00022692"/>
    </source>
</evidence>
<evidence type="ECO:0000256" key="3">
    <source>
        <dbReference type="ARBA" id="ARBA00022475"/>
    </source>
</evidence>
<evidence type="ECO:0000256" key="2">
    <source>
        <dbReference type="ARBA" id="ARBA00022448"/>
    </source>
</evidence>
<reference evidence="9 10" key="1">
    <citation type="submission" date="2024-09" db="EMBL/GenBank/DDBJ databases">
        <authorList>
            <person name="Sun Q."/>
            <person name="Mori K."/>
        </authorList>
    </citation>
    <scope>NUCLEOTIDE SEQUENCE [LARGE SCALE GENOMIC DNA]</scope>
    <source>
        <strain evidence="9 10">CGMCC 1.15906</strain>
    </source>
</reference>
<dbReference type="Gene3D" id="1.20.1250.20">
    <property type="entry name" value="MFS general substrate transporter like domains"/>
    <property type="match status" value="1"/>
</dbReference>
<feature type="transmembrane region" description="Helical" evidence="7">
    <location>
        <begin position="77"/>
        <end position="104"/>
    </location>
</feature>
<feature type="transmembrane region" description="Helical" evidence="7">
    <location>
        <begin position="432"/>
        <end position="451"/>
    </location>
</feature>
<dbReference type="PRINTS" id="PR01035">
    <property type="entry name" value="TCRTETA"/>
</dbReference>
<dbReference type="Gene3D" id="1.20.1720.10">
    <property type="entry name" value="Multidrug resistance protein D"/>
    <property type="match status" value="1"/>
</dbReference>
<evidence type="ECO:0000313" key="9">
    <source>
        <dbReference type="EMBL" id="MFC0623365.1"/>
    </source>
</evidence>
<protein>
    <submittedName>
        <fullName evidence="9">MFS transporter</fullName>
    </submittedName>
</protein>
<keyword evidence="3" id="KW-1003">Cell membrane</keyword>
<feature type="domain" description="Major facilitator superfamily (MFS) profile" evidence="8">
    <location>
        <begin position="11"/>
        <end position="456"/>
    </location>
</feature>
<dbReference type="RefSeq" id="WP_380044066.1">
    <property type="nucleotide sequence ID" value="NZ_JBHLTC010000005.1"/>
</dbReference>